<dbReference type="Proteomes" id="UP000557193">
    <property type="component" value="Unassembled WGS sequence"/>
</dbReference>
<dbReference type="PROSITE" id="PS50889">
    <property type="entry name" value="S4"/>
    <property type="match status" value="1"/>
</dbReference>
<dbReference type="GO" id="GO:0160138">
    <property type="term" value="F:23S rRNA pseudouridine(2604) synthase activity"/>
    <property type="evidence" value="ECO:0007669"/>
    <property type="project" value="UniProtKB-EC"/>
</dbReference>
<comment type="catalytic activity">
    <reaction evidence="2">
        <text>uridine(2604) in 23S rRNA = pseudouridine(2604) in 23S rRNA</text>
        <dbReference type="Rhea" id="RHEA:38875"/>
        <dbReference type="Rhea" id="RHEA-COMP:10093"/>
        <dbReference type="Rhea" id="RHEA-COMP:10094"/>
        <dbReference type="ChEBI" id="CHEBI:65314"/>
        <dbReference type="ChEBI" id="CHEBI:65315"/>
        <dbReference type="EC" id="5.4.99.21"/>
    </reaction>
</comment>
<keyword evidence="10" id="KW-0694">RNA-binding</keyword>
<feature type="domain" description="RNA-binding S4" evidence="11">
    <location>
        <begin position="6"/>
        <end position="47"/>
    </location>
</feature>
<dbReference type="PANTHER" id="PTHR47683:SF2">
    <property type="entry name" value="RNA-BINDING S4 DOMAIN-CONTAINING PROTEIN"/>
    <property type="match status" value="1"/>
</dbReference>
<evidence type="ECO:0000256" key="10">
    <source>
        <dbReference type="PROSITE-ProRule" id="PRU00182"/>
    </source>
</evidence>
<reference evidence="12 13" key="1">
    <citation type="submission" date="2020-08" db="EMBL/GenBank/DDBJ databases">
        <title>Functional genomics of gut bacteria from endangered species of beetles.</title>
        <authorList>
            <person name="Carlos-Shanley C."/>
        </authorList>
    </citation>
    <scope>NUCLEOTIDE SEQUENCE [LARGE SCALE GENOMIC DNA]</scope>
    <source>
        <strain evidence="12 13">S00202</strain>
    </source>
</reference>
<gene>
    <name evidence="12" type="ORF">HNP49_002179</name>
</gene>
<evidence type="ECO:0000256" key="8">
    <source>
        <dbReference type="ARBA" id="ARBA00042890"/>
    </source>
</evidence>
<dbReference type="PANTHER" id="PTHR47683">
    <property type="entry name" value="PSEUDOURIDINE SYNTHASE FAMILY PROTEIN-RELATED"/>
    <property type="match status" value="1"/>
</dbReference>
<dbReference type="GO" id="GO:0003723">
    <property type="term" value="F:RNA binding"/>
    <property type="evidence" value="ECO:0007669"/>
    <property type="project" value="UniProtKB-KW"/>
</dbReference>
<dbReference type="Pfam" id="PF01479">
    <property type="entry name" value="S4"/>
    <property type="match status" value="1"/>
</dbReference>
<evidence type="ECO:0000313" key="12">
    <source>
        <dbReference type="EMBL" id="MBB6342011.1"/>
    </source>
</evidence>
<dbReference type="InterPro" id="IPR036986">
    <property type="entry name" value="S4_RNA-bd_sf"/>
</dbReference>
<dbReference type="SUPFAM" id="SSF55120">
    <property type="entry name" value="Pseudouridine synthase"/>
    <property type="match status" value="1"/>
</dbReference>
<evidence type="ECO:0000256" key="9">
    <source>
        <dbReference type="ARBA" id="ARBA00043147"/>
    </source>
</evidence>
<evidence type="ECO:0000256" key="6">
    <source>
        <dbReference type="ARBA" id="ARBA00041697"/>
    </source>
</evidence>
<name>A0A7X0BV31_9PSED</name>
<evidence type="ECO:0000256" key="5">
    <source>
        <dbReference type="ARBA" id="ARBA00041420"/>
    </source>
</evidence>
<evidence type="ECO:0000259" key="11">
    <source>
        <dbReference type="Pfam" id="PF01479"/>
    </source>
</evidence>
<dbReference type="InterPro" id="IPR002942">
    <property type="entry name" value="S4_RNA-bd"/>
</dbReference>
<comment type="catalytic activity">
    <reaction evidence="1">
        <text>uridine(35) in tRNA(Tyr) = pseudouridine(35) in tRNA(Tyr)</text>
        <dbReference type="Rhea" id="RHEA:60556"/>
        <dbReference type="Rhea" id="RHEA-COMP:15607"/>
        <dbReference type="Rhea" id="RHEA-COMP:15608"/>
        <dbReference type="ChEBI" id="CHEBI:65314"/>
        <dbReference type="ChEBI" id="CHEBI:65315"/>
    </reaction>
</comment>
<sequence length="236" mass="26050">MSEAIRLSKRLVELLGCSRREAELYIEGGWVTVDGVVVDAPQFMVQAQKVELLPDAVAAPSDPVTLLLNQPPAQHSEQALGLITPESRWAEQASDVRTLKSHFARQQTCLPLQAGASGLLVFTQDWRTLRKLNDDAAKLEQEYIVEVIGQIATDGLKRLGQVQTIRGEVLPKVKASWQNETHLRIALKNPSPAIIVRLCDSVGLKVTAMKRIRIGGVAMGKLPVGQWRYLGANERF</sequence>
<dbReference type="GO" id="GO:0006396">
    <property type="term" value="P:RNA processing"/>
    <property type="evidence" value="ECO:0007669"/>
    <property type="project" value="UniProtKB-ARBA"/>
</dbReference>
<proteinExistence type="predicted"/>
<evidence type="ECO:0000256" key="1">
    <source>
        <dbReference type="ARBA" id="ARBA00036390"/>
    </source>
</evidence>
<dbReference type="CDD" id="cd02555">
    <property type="entry name" value="PSSA_1"/>
    <property type="match status" value="1"/>
</dbReference>
<evidence type="ECO:0000256" key="3">
    <source>
        <dbReference type="ARBA" id="ARBA00038922"/>
    </source>
</evidence>
<evidence type="ECO:0000256" key="2">
    <source>
        <dbReference type="ARBA" id="ARBA00036535"/>
    </source>
</evidence>
<keyword evidence="13" id="KW-1185">Reference proteome</keyword>
<dbReference type="Gene3D" id="3.30.2350.10">
    <property type="entry name" value="Pseudouridine synthase"/>
    <property type="match status" value="1"/>
</dbReference>
<comment type="caution">
    <text evidence="12">The sequence shown here is derived from an EMBL/GenBank/DDBJ whole genome shotgun (WGS) entry which is preliminary data.</text>
</comment>
<keyword evidence="12" id="KW-0413">Isomerase</keyword>
<dbReference type="SUPFAM" id="SSF55174">
    <property type="entry name" value="Alpha-L RNA-binding motif"/>
    <property type="match status" value="1"/>
</dbReference>
<dbReference type="AlphaFoldDB" id="A0A7X0BV31"/>
<evidence type="ECO:0000256" key="7">
    <source>
        <dbReference type="ARBA" id="ARBA00042843"/>
    </source>
</evidence>
<dbReference type="GO" id="GO:0001522">
    <property type="term" value="P:pseudouridine synthesis"/>
    <property type="evidence" value="ECO:0007669"/>
    <property type="project" value="InterPro"/>
</dbReference>
<evidence type="ECO:0000313" key="13">
    <source>
        <dbReference type="Proteomes" id="UP000557193"/>
    </source>
</evidence>
<protein>
    <recommendedName>
        <fullName evidence="4">Dual-specificity RNA pseudouridine synthase RluF</fullName>
        <ecNumber evidence="3">5.4.99.21</ecNumber>
    </recommendedName>
    <alternativeName>
        <fullName evidence="6">23S rRNA pseudouridine(2604) synthase</fullName>
    </alternativeName>
    <alternativeName>
        <fullName evidence="8">Ribosomal large subunit pseudouridine synthase F</fullName>
    </alternativeName>
    <alternativeName>
        <fullName evidence="7">rRNA pseudouridylate synthase F</fullName>
    </alternativeName>
    <alternativeName>
        <fullName evidence="9">rRNA-uridine isomerase F</fullName>
    </alternativeName>
    <alternativeName>
        <fullName evidence="5">tRNA(Tyr) pseudouridine(35) synthase</fullName>
    </alternativeName>
</protein>
<accession>A0A7X0BV31</accession>
<dbReference type="Gene3D" id="3.10.290.10">
    <property type="entry name" value="RNA-binding S4 domain"/>
    <property type="match status" value="1"/>
</dbReference>
<dbReference type="RefSeq" id="WP_184683190.1">
    <property type="nucleotide sequence ID" value="NZ_JACHLL010000003.1"/>
</dbReference>
<dbReference type="InterPro" id="IPR050343">
    <property type="entry name" value="RsuA_PseudoU_synthase"/>
</dbReference>
<dbReference type="CDD" id="cd00165">
    <property type="entry name" value="S4"/>
    <property type="match status" value="1"/>
</dbReference>
<organism evidence="12 13">
    <name type="scientific">Pseudomonas fluvialis</name>
    <dbReference type="NCBI Taxonomy" id="1793966"/>
    <lineage>
        <taxon>Bacteria</taxon>
        <taxon>Pseudomonadati</taxon>
        <taxon>Pseudomonadota</taxon>
        <taxon>Gammaproteobacteria</taxon>
        <taxon>Pseudomonadales</taxon>
        <taxon>Pseudomonadaceae</taxon>
        <taxon>Pseudomonas</taxon>
    </lineage>
</organism>
<dbReference type="EC" id="5.4.99.21" evidence="3"/>
<dbReference type="InterPro" id="IPR020103">
    <property type="entry name" value="PsdUridine_synth_cat_dom_sf"/>
</dbReference>
<dbReference type="EMBL" id="JACHLL010000003">
    <property type="protein sequence ID" value="MBB6342011.1"/>
    <property type="molecule type" value="Genomic_DNA"/>
</dbReference>
<evidence type="ECO:0000256" key="4">
    <source>
        <dbReference type="ARBA" id="ARBA00039989"/>
    </source>
</evidence>